<protein>
    <recommendedName>
        <fullName evidence="5">DUF2513 domain-containing protein</fullName>
    </recommendedName>
</protein>
<evidence type="ECO:0000313" key="2">
    <source>
        <dbReference type="EMBL" id="RTJ96993.1"/>
    </source>
</evidence>
<organism evidence="2 3">
    <name type="scientific">Campylobacter jejuni</name>
    <dbReference type="NCBI Taxonomy" id="197"/>
    <lineage>
        <taxon>Bacteria</taxon>
        <taxon>Pseudomonadati</taxon>
        <taxon>Campylobacterota</taxon>
        <taxon>Epsilonproteobacteria</taxon>
        <taxon>Campylobacterales</taxon>
        <taxon>Campylobacteraceae</taxon>
        <taxon>Campylobacter</taxon>
    </lineage>
</organism>
<reference evidence="1 4" key="1">
    <citation type="submission" date="2016-09" db="EMBL/GenBank/DDBJ databases">
        <title>Campylobacter from American crows.</title>
        <authorList>
            <person name="Weis A.M."/>
            <person name="Weimer B.C."/>
            <person name="Townsend A.K."/>
            <person name="Taff C."/>
        </authorList>
    </citation>
    <scope>NUCLEOTIDE SEQUENCE [LARGE SCALE GENOMIC DNA]</scope>
    <source>
        <strain evidence="1 4">BCW_3791</strain>
    </source>
</reference>
<evidence type="ECO:0000313" key="1">
    <source>
        <dbReference type="EMBL" id="OEV47877.1"/>
    </source>
</evidence>
<dbReference type="Proteomes" id="UP000287237">
    <property type="component" value="Unassembled WGS sequence"/>
</dbReference>
<dbReference type="Proteomes" id="UP000865560">
    <property type="component" value="Unassembled WGS sequence"/>
</dbReference>
<comment type="caution">
    <text evidence="2">The sequence shown here is derived from an EMBL/GenBank/DDBJ whole genome shotgun (WGS) entry which is preliminary data.</text>
</comment>
<name>A0A1E7NMK4_CAMJU</name>
<accession>A0A1E7NMK4</accession>
<evidence type="ECO:0008006" key="5">
    <source>
        <dbReference type="Google" id="ProtNLM"/>
    </source>
</evidence>
<dbReference type="EMBL" id="PRCK01000001">
    <property type="protein sequence ID" value="RTJ96993.1"/>
    <property type="molecule type" value="Genomic_DNA"/>
</dbReference>
<dbReference type="EMBL" id="MJVJ01000077">
    <property type="protein sequence ID" value="OEV47877.1"/>
    <property type="molecule type" value="Genomic_DNA"/>
</dbReference>
<proteinExistence type="predicted"/>
<evidence type="ECO:0000313" key="4">
    <source>
        <dbReference type="Proteomes" id="UP000865560"/>
    </source>
</evidence>
<dbReference type="AlphaFoldDB" id="A0A1E7NMK4"/>
<evidence type="ECO:0000313" key="3">
    <source>
        <dbReference type="Proteomes" id="UP000287237"/>
    </source>
</evidence>
<reference evidence="2 3" key="2">
    <citation type="journal article" date="2019" name="Appl. Environ. Microbiol.">
        <title>Population genetics and characterization of Campylobacter jejuni isolates in western jackdaws and game birds in Finland.</title>
        <authorList>
            <person name="Kovanen S."/>
            <person name="Rossi M."/>
            <person name="Pohja-Mykra M."/>
            <person name="Nieminen T."/>
            <person name="Raunio-Saarnisto M."/>
            <person name="Sauvala M."/>
            <person name="Fredriksson-Ahomaa M."/>
            <person name="Hanninen M.L."/>
            <person name="Kivisto R."/>
        </authorList>
    </citation>
    <scope>NUCLEOTIDE SEQUENCE [LARGE SCALE GENOMIC DNA]</scope>
    <source>
        <strain evidence="2 3">CB296</strain>
    </source>
</reference>
<sequence>MQSNIEKFDFYSAKVLAILLDNFPIKKDIYILKDIIKDSDATKEDVKFVYETIIALRDFDFISFNEEVKTLGFECFFGVRLTLKSLEILKSIPKTLQNNKTLGDKLRDSIKLADEEAIKQSISLAFSLANKFF</sequence>
<dbReference type="RefSeq" id="WP_044779015.1">
    <property type="nucleotide sequence ID" value="NZ_CP048760.1"/>
</dbReference>
<gene>
    <name evidence="1" type="ORF">AJY60_05080</name>
    <name evidence="2" type="ORF">C3H42_02015</name>
</gene>